<dbReference type="PROSITE" id="PS51327">
    <property type="entry name" value="DICER_DSRBF"/>
    <property type="match status" value="1"/>
</dbReference>
<feature type="domain" description="Helicase C-terminal" evidence="23">
    <location>
        <begin position="448"/>
        <end position="600"/>
    </location>
</feature>
<dbReference type="Gene3D" id="1.10.1520.10">
    <property type="entry name" value="Ribonuclease III domain"/>
    <property type="match status" value="2"/>
</dbReference>
<feature type="domain" description="Helicase ATP-binding" evidence="22">
    <location>
        <begin position="121"/>
        <end position="303"/>
    </location>
</feature>
<dbReference type="InterPro" id="IPR005034">
    <property type="entry name" value="Dicer_dimerisation"/>
</dbReference>
<dbReference type="GO" id="GO:0051607">
    <property type="term" value="P:defense response to virus"/>
    <property type="evidence" value="ECO:0007669"/>
    <property type="project" value="UniProtKB-KW"/>
</dbReference>
<evidence type="ECO:0000256" key="14">
    <source>
        <dbReference type="ARBA" id="ARBA00023118"/>
    </source>
</evidence>
<dbReference type="PROSITE" id="PS00517">
    <property type="entry name" value="RNASE_3_1"/>
    <property type="match status" value="1"/>
</dbReference>
<evidence type="ECO:0000256" key="6">
    <source>
        <dbReference type="ARBA" id="ARBA00022737"/>
    </source>
</evidence>
<name>A0A7C8IAI3_9PLEO</name>
<keyword evidence="26" id="KW-1185">Reference proteome</keyword>
<dbReference type="Pfam" id="PF00271">
    <property type="entry name" value="Helicase_C"/>
    <property type="match status" value="1"/>
</dbReference>
<keyword evidence="4" id="KW-0930">Antiviral protein</keyword>
<dbReference type="Gene3D" id="3.30.160.380">
    <property type="entry name" value="Dicer dimerisation domain"/>
    <property type="match status" value="1"/>
</dbReference>
<feature type="compositionally biased region" description="Acidic residues" evidence="19">
    <location>
        <begin position="9"/>
        <end position="24"/>
    </location>
</feature>
<evidence type="ECO:0000256" key="15">
    <source>
        <dbReference type="ARBA" id="ARBA00023211"/>
    </source>
</evidence>
<dbReference type="CDD" id="cd00593">
    <property type="entry name" value="RIBOc"/>
    <property type="match status" value="2"/>
</dbReference>
<evidence type="ECO:0000256" key="10">
    <source>
        <dbReference type="ARBA" id="ARBA00022833"/>
    </source>
</evidence>
<evidence type="ECO:0000313" key="25">
    <source>
        <dbReference type="EMBL" id="KAF2873406.1"/>
    </source>
</evidence>
<feature type="domain" description="Dicer dsRNA-binding fold" evidence="24">
    <location>
        <begin position="639"/>
        <end position="730"/>
    </location>
</feature>
<evidence type="ECO:0000256" key="7">
    <source>
        <dbReference type="ARBA" id="ARBA00022741"/>
    </source>
</evidence>
<evidence type="ECO:0000256" key="12">
    <source>
        <dbReference type="ARBA" id="ARBA00022842"/>
    </source>
</evidence>
<dbReference type="GO" id="GO:0046872">
    <property type="term" value="F:metal ion binding"/>
    <property type="evidence" value="ECO:0007669"/>
    <property type="project" value="UniProtKB-KW"/>
</dbReference>
<keyword evidence="10" id="KW-0862">Zinc</keyword>
<dbReference type="PROSITE" id="PS50142">
    <property type="entry name" value="RNASE_3_2"/>
    <property type="match status" value="2"/>
</dbReference>
<dbReference type="GO" id="GO:0004386">
    <property type="term" value="F:helicase activity"/>
    <property type="evidence" value="ECO:0007669"/>
    <property type="project" value="UniProtKB-KW"/>
</dbReference>
<evidence type="ECO:0000256" key="16">
    <source>
        <dbReference type="ARBA" id="ARBA00025403"/>
    </source>
</evidence>
<keyword evidence="5" id="KW-0479">Metal-binding</keyword>
<evidence type="ECO:0000256" key="9">
    <source>
        <dbReference type="ARBA" id="ARBA00022806"/>
    </source>
</evidence>
<gene>
    <name evidence="25" type="ORF">BDV95DRAFT_488894</name>
</gene>
<evidence type="ECO:0000256" key="3">
    <source>
        <dbReference type="ARBA" id="ARBA00020797"/>
    </source>
</evidence>
<dbReference type="FunFam" id="1.10.1520.10:FF:000015">
    <property type="entry name" value="Dicer-like protein 1"/>
    <property type="match status" value="1"/>
</dbReference>
<comment type="cofactor">
    <cofactor evidence="1">
        <name>Mn(2+)</name>
        <dbReference type="ChEBI" id="CHEBI:29035"/>
    </cofactor>
</comment>
<keyword evidence="14" id="KW-0051">Antiviral defense</keyword>
<keyword evidence="6" id="KW-0677">Repeat</keyword>
<feature type="compositionally biased region" description="Acidic residues" evidence="19">
    <location>
        <begin position="36"/>
        <end position="46"/>
    </location>
</feature>
<dbReference type="GO" id="GO:0030422">
    <property type="term" value="P:siRNA processing"/>
    <property type="evidence" value="ECO:0007669"/>
    <property type="project" value="TreeGrafter"/>
</dbReference>
<sequence length="1544" mass="176802">MAWGSPAEDQLDYEYSNDSDSSTEEDARLPSKQQVNDDDDDLDVDLDLSRAHGPSTHAEKRRVQNAIFDTYARERILKVTEKEVKAAIEGAKDESLSIRDILAKEENNGLITSSRDYQTELFQKAKEENIIAVLDTGSGKTHIATLLLRHIMDEELTARAKGCPNKIAFFLVNSVNLVFQQANVLRHGLDQNVEGICGAMGASLWDKTTWDDHFTKNMVVVSTAAVLVDCLMHSFINITGINLLIFDEAHHAKNNHPFARIIKDFYDTEPDISQRPRIFGMTASPVDANTDIKQAAKDLESLLHCKIATTSDLTLLQNHIRRPNEHVSKYSLQQEFETPFHQKIKASYGEIKAFQKFFKASKQFSAELGPWASDIYWSFAFSEEESRKIEMREERVFHKTRRDGSVDKLNEEIARLREAQELVRNHYFGLPTATLEDLSDKVLQLHSWLSDYYARSDEARCIVFVQQRQTARLLNLIFTHIGGRHLRSAILVGNSSGIGDQKVSLKTQVMTVAKFRRGELNCLFSTSVAEEGLDIPQCNLVVRFDLYRTMIAYVQSRGRARHRNSKYLHMLEDKNTHHQMLLLNARNAEHTMRAFCNNLPKDRLLNDVDNDAGRLLATETDFPIYKDPDSGAKLTYRSSLSVLAHFVASLPPPNLEACLQPTYVIGHSQNQFVCEVILPEFAPIVSMKGRPERQKILARCSAAFSMCIELRKKNYLDQNLLPTVRKQVPAMRNALLALSAKSKDLYKMRIKPEFWQFGYGTVPEHLYLTVVDVDAGLERPHQPLGLLTRTAFPQMPSFPIYLKDGQASNVISTGLLKPLTTTEEYLDSFTKFTLQIYDDIFNKGYEYDVSKMWFWLVPIRTDSIMSPSTNPEHLIDMEQVKYVCENGEYRWTRETSHDALADRYIVDRGDGGRRFYSVKVVPDLKVDDPIPGFAPKYKSYNDSILDYSCSLWKSARTHRMPMYDRSQPVFEAEKIPFRRNLLAAVENDEDEAKVNWKAYLCPEPFKISALSTRFVAICYVFPAIIHRFESCLIAMDACALLGLDIGPRLALEALTKDSENSDEHGEEQVNFKSGMGPNYERLEFMGDCFLKMATSISTFVQQPDENEFEFHVRRMLMLCNQNLKDAAIDYKLYEYVRTMAFSRRTWYPDGLVQTKGKGMKKTGPQVIKHSLGDKTIADVCEAFIGAAFMQHNKLGAGENTWNPETWDVAVKAVTLLVKKEDHLVEKFSDYYAAYVKPRYQMAVATASQLDMARQIEAIHPYHFKYPRLLRSAFIHPCQGFMWEEIPDYQRLEFLGDSLLDQVFVMDMFYRFPEKDPQWLTEHKMPMVSNKFLGALCTKLGFHRYIRHNSAKLTHDIQSYIEDLEQAEKEAKGVMTYWDHTPENPPKCLADVVEAYVGAMFVDSEFDFTVVQTFFDMHIKRFYVDMSLYDDFAGKNPRTRLKKLLEINFGCKESSDRVSVVPTVIPGARDQVIAMVAIHGVVKFDHVAESARYARVKVAKTAMKSLEGLPPFEFKKQYGCDCKDDEMDEEFEEKVKQALAYTDLS</sequence>
<evidence type="ECO:0000256" key="1">
    <source>
        <dbReference type="ARBA" id="ARBA00001936"/>
    </source>
</evidence>
<dbReference type="InterPro" id="IPR014001">
    <property type="entry name" value="Helicase_ATP-bd"/>
</dbReference>
<evidence type="ECO:0000256" key="8">
    <source>
        <dbReference type="ARBA" id="ARBA00022801"/>
    </source>
</evidence>
<feature type="domain" description="RNase III" evidence="20">
    <location>
        <begin position="1252"/>
        <end position="1404"/>
    </location>
</feature>
<dbReference type="GO" id="GO:0005524">
    <property type="term" value="F:ATP binding"/>
    <property type="evidence" value="ECO:0007669"/>
    <property type="project" value="UniProtKB-KW"/>
</dbReference>
<dbReference type="GO" id="GO:0005737">
    <property type="term" value="C:cytoplasm"/>
    <property type="evidence" value="ECO:0007669"/>
    <property type="project" value="TreeGrafter"/>
</dbReference>
<feature type="domain" description="PAZ" evidence="21">
    <location>
        <begin position="878"/>
        <end position="1009"/>
    </location>
</feature>
<evidence type="ECO:0000256" key="2">
    <source>
        <dbReference type="ARBA" id="ARBA00001946"/>
    </source>
</evidence>
<dbReference type="CDD" id="cd18802">
    <property type="entry name" value="SF2_C_dicer"/>
    <property type="match status" value="1"/>
</dbReference>
<dbReference type="InterPro" id="IPR027417">
    <property type="entry name" value="P-loop_NTPase"/>
</dbReference>
<evidence type="ECO:0000259" key="20">
    <source>
        <dbReference type="PROSITE" id="PS50142"/>
    </source>
</evidence>
<dbReference type="SMART" id="SM00535">
    <property type="entry name" value="RIBOc"/>
    <property type="match status" value="2"/>
</dbReference>
<evidence type="ECO:0000259" key="24">
    <source>
        <dbReference type="PROSITE" id="PS51327"/>
    </source>
</evidence>
<dbReference type="GO" id="GO:0003677">
    <property type="term" value="F:DNA binding"/>
    <property type="evidence" value="ECO:0007669"/>
    <property type="project" value="InterPro"/>
</dbReference>
<dbReference type="InterPro" id="IPR006935">
    <property type="entry name" value="Helicase/UvrB_N"/>
</dbReference>
<dbReference type="Proteomes" id="UP000481861">
    <property type="component" value="Unassembled WGS sequence"/>
</dbReference>
<dbReference type="OrthoDB" id="416741at2759"/>
<comment type="function">
    <text evidence="16">Dicer-like endonuclease involved in cleaving double-stranded RNA in the RNA interference (RNAi) pathway. Produces 21 to 25 bp dsRNAs (siRNAs) which target the selective destruction of homologous RNAs leading to sequence-specific suppression of gene expression, called post-transcriptional gene silencing (PTGS). Part of a broad host defense response against viral infection and transposons.</text>
</comment>
<dbReference type="PANTHER" id="PTHR14950:SF62">
    <property type="entry name" value="DICER-LIKE PROTEIN 1"/>
    <property type="match status" value="1"/>
</dbReference>
<dbReference type="InterPro" id="IPR001650">
    <property type="entry name" value="Helicase_C-like"/>
</dbReference>
<dbReference type="GO" id="GO:0004525">
    <property type="term" value="F:ribonuclease III activity"/>
    <property type="evidence" value="ECO:0007669"/>
    <property type="project" value="InterPro"/>
</dbReference>
<comment type="similarity">
    <text evidence="17 18">Belongs to the helicase family. Dicer subfamily.</text>
</comment>
<dbReference type="PROSITE" id="PS50821">
    <property type="entry name" value="PAZ"/>
    <property type="match status" value="1"/>
</dbReference>
<dbReference type="GO" id="GO:0005634">
    <property type="term" value="C:nucleus"/>
    <property type="evidence" value="ECO:0007669"/>
    <property type="project" value="TreeGrafter"/>
</dbReference>
<dbReference type="SUPFAM" id="SSF52540">
    <property type="entry name" value="P-loop containing nucleoside triphosphate hydrolases"/>
    <property type="match status" value="2"/>
</dbReference>
<evidence type="ECO:0000256" key="4">
    <source>
        <dbReference type="ARBA" id="ARBA00022721"/>
    </source>
</evidence>
<feature type="region of interest" description="Disordered" evidence="19">
    <location>
        <begin position="1"/>
        <end position="59"/>
    </location>
</feature>
<dbReference type="InterPro" id="IPR038248">
    <property type="entry name" value="Dicer_dimer_sf"/>
</dbReference>
<keyword evidence="15" id="KW-0464">Manganese</keyword>
<evidence type="ECO:0000256" key="13">
    <source>
        <dbReference type="ARBA" id="ARBA00022884"/>
    </source>
</evidence>
<evidence type="ECO:0000259" key="23">
    <source>
        <dbReference type="PROSITE" id="PS51194"/>
    </source>
</evidence>
<dbReference type="InterPro" id="IPR000999">
    <property type="entry name" value="RNase_III_dom"/>
</dbReference>
<dbReference type="Pfam" id="PF03368">
    <property type="entry name" value="Dicer_dimer"/>
    <property type="match status" value="1"/>
</dbReference>
<dbReference type="InterPro" id="IPR003100">
    <property type="entry name" value="PAZ_dom"/>
</dbReference>
<evidence type="ECO:0000259" key="21">
    <source>
        <dbReference type="PROSITE" id="PS50821"/>
    </source>
</evidence>
<dbReference type="Pfam" id="PF24995">
    <property type="entry name" value="DSRM_2"/>
    <property type="match status" value="1"/>
</dbReference>
<reference evidence="25 26" key="1">
    <citation type="submission" date="2020-01" db="EMBL/GenBank/DDBJ databases">
        <authorList>
            <consortium name="DOE Joint Genome Institute"/>
            <person name="Haridas S."/>
            <person name="Albert R."/>
            <person name="Binder M."/>
            <person name="Bloem J."/>
            <person name="Labutti K."/>
            <person name="Salamov A."/>
            <person name="Andreopoulos B."/>
            <person name="Baker S.E."/>
            <person name="Barry K."/>
            <person name="Bills G."/>
            <person name="Bluhm B.H."/>
            <person name="Cannon C."/>
            <person name="Castanera R."/>
            <person name="Culley D.E."/>
            <person name="Daum C."/>
            <person name="Ezra D."/>
            <person name="Gonzalez J.B."/>
            <person name="Henrissat B."/>
            <person name="Kuo A."/>
            <person name="Liang C."/>
            <person name="Lipzen A."/>
            <person name="Lutzoni F."/>
            <person name="Magnuson J."/>
            <person name="Mondo S."/>
            <person name="Nolan M."/>
            <person name="Ohm R."/>
            <person name="Pangilinan J."/>
            <person name="Park H.-J.H."/>
            <person name="Ramirez L."/>
            <person name="Alfaro M."/>
            <person name="Sun H."/>
            <person name="Tritt A."/>
            <person name="Yoshinaga Y."/>
            <person name="Zwiers L.-H.L."/>
            <person name="Turgeon B.G."/>
            <person name="Goodwin S.B."/>
            <person name="Spatafora J.W."/>
            <person name="Crous P.W."/>
            <person name="Grigoriev I.V."/>
        </authorList>
    </citation>
    <scope>NUCLEOTIDE SEQUENCE [LARGE SCALE GENOMIC DNA]</scope>
    <source>
        <strain evidence="25 26">CBS 611.86</strain>
    </source>
</reference>
<evidence type="ECO:0000256" key="17">
    <source>
        <dbReference type="ARBA" id="ARBA00035116"/>
    </source>
</evidence>
<dbReference type="InterPro" id="IPR056755">
    <property type="entry name" value="DSRM_2"/>
</dbReference>
<dbReference type="GO" id="GO:0050688">
    <property type="term" value="P:regulation of defense response to virus"/>
    <property type="evidence" value="ECO:0007669"/>
    <property type="project" value="UniProtKB-KW"/>
</dbReference>
<keyword evidence="9" id="KW-0347">Helicase</keyword>
<dbReference type="Pfam" id="PF00636">
    <property type="entry name" value="Ribonuclease_3"/>
    <property type="match status" value="2"/>
</dbReference>
<dbReference type="FunFam" id="3.40.50.300:FF:001669">
    <property type="entry name" value="Dicer-like protein 1"/>
    <property type="match status" value="1"/>
</dbReference>
<dbReference type="SUPFAM" id="SSF69065">
    <property type="entry name" value="RNase III domain-like"/>
    <property type="match status" value="2"/>
</dbReference>
<dbReference type="Pfam" id="PF04851">
    <property type="entry name" value="ResIII"/>
    <property type="match status" value="1"/>
</dbReference>
<proteinExistence type="inferred from homology"/>
<comment type="cofactor">
    <cofactor evidence="2">
        <name>Mg(2+)</name>
        <dbReference type="ChEBI" id="CHEBI:18420"/>
    </cofactor>
</comment>
<evidence type="ECO:0000313" key="26">
    <source>
        <dbReference type="Proteomes" id="UP000481861"/>
    </source>
</evidence>
<evidence type="ECO:0000259" key="22">
    <source>
        <dbReference type="PROSITE" id="PS51192"/>
    </source>
</evidence>
<evidence type="ECO:0000256" key="19">
    <source>
        <dbReference type="SAM" id="MobiDB-lite"/>
    </source>
</evidence>
<dbReference type="CDD" id="cd18034">
    <property type="entry name" value="DEXHc_dicer"/>
    <property type="match status" value="1"/>
</dbReference>
<evidence type="ECO:0000256" key="5">
    <source>
        <dbReference type="ARBA" id="ARBA00022723"/>
    </source>
</evidence>
<feature type="domain" description="RNase III" evidence="20">
    <location>
        <begin position="1041"/>
        <end position="1192"/>
    </location>
</feature>
<dbReference type="SMART" id="SM00487">
    <property type="entry name" value="DEXDc"/>
    <property type="match status" value="1"/>
</dbReference>
<dbReference type="InterPro" id="IPR036389">
    <property type="entry name" value="RNase_III_sf"/>
</dbReference>
<keyword evidence="11" id="KW-0067">ATP-binding</keyword>
<dbReference type="EMBL" id="JAADJZ010000007">
    <property type="protein sequence ID" value="KAF2873406.1"/>
    <property type="molecule type" value="Genomic_DNA"/>
</dbReference>
<accession>A0A7C8IAI3</accession>
<keyword evidence="8" id="KW-0378">Hydrolase</keyword>
<organism evidence="25 26">
    <name type="scientific">Massariosphaeria phaeospora</name>
    <dbReference type="NCBI Taxonomy" id="100035"/>
    <lineage>
        <taxon>Eukaryota</taxon>
        <taxon>Fungi</taxon>
        <taxon>Dikarya</taxon>
        <taxon>Ascomycota</taxon>
        <taxon>Pezizomycotina</taxon>
        <taxon>Dothideomycetes</taxon>
        <taxon>Pleosporomycetidae</taxon>
        <taxon>Pleosporales</taxon>
        <taxon>Pleosporales incertae sedis</taxon>
        <taxon>Massariosphaeria</taxon>
    </lineage>
</organism>
<evidence type="ECO:0000256" key="18">
    <source>
        <dbReference type="PROSITE-ProRule" id="PRU00657"/>
    </source>
</evidence>
<keyword evidence="12" id="KW-0460">Magnesium</keyword>
<dbReference type="GO" id="GO:0003723">
    <property type="term" value="F:RNA binding"/>
    <property type="evidence" value="ECO:0007669"/>
    <property type="project" value="UniProtKB-UniRule"/>
</dbReference>
<dbReference type="FunFam" id="3.40.50.300:FF:000628">
    <property type="entry name" value="Endoribonuclease Dicer"/>
    <property type="match status" value="1"/>
</dbReference>
<dbReference type="PROSITE" id="PS51192">
    <property type="entry name" value="HELICASE_ATP_BIND_1"/>
    <property type="match status" value="1"/>
</dbReference>
<dbReference type="PROSITE" id="PS51194">
    <property type="entry name" value="HELICASE_CTER"/>
    <property type="match status" value="1"/>
</dbReference>
<protein>
    <recommendedName>
        <fullName evidence="3">Dicer-like protein 1</fullName>
    </recommendedName>
</protein>
<comment type="caution">
    <text evidence="25">The sequence shown here is derived from an EMBL/GenBank/DDBJ whole genome shotgun (WGS) entry which is preliminary data.</text>
</comment>
<dbReference type="Gene3D" id="3.40.50.300">
    <property type="entry name" value="P-loop containing nucleotide triphosphate hydrolases"/>
    <property type="match status" value="2"/>
</dbReference>
<keyword evidence="13 18" id="KW-0694">RNA-binding</keyword>
<dbReference type="PANTHER" id="PTHR14950">
    <property type="entry name" value="DICER-RELATED"/>
    <property type="match status" value="1"/>
</dbReference>
<dbReference type="SMART" id="SM00490">
    <property type="entry name" value="HELICc"/>
    <property type="match status" value="1"/>
</dbReference>
<evidence type="ECO:0000256" key="11">
    <source>
        <dbReference type="ARBA" id="ARBA00022840"/>
    </source>
</evidence>
<keyword evidence="7" id="KW-0547">Nucleotide-binding</keyword>